<dbReference type="PROSITE" id="PS00901">
    <property type="entry name" value="CYS_SYNTHASE"/>
    <property type="match status" value="1"/>
</dbReference>
<evidence type="ECO:0000256" key="8">
    <source>
        <dbReference type="ARBA" id="ARBA00047931"/>
    </source>
</evidence>
<dbReference type="GO" id="GO:0006535">
    <property type="term" value="P:cysteine biosynthetic process from serine"/>
    <property type="evidence" value="ECO:0007669"/>
    <property type="project" value="UniProtKB-UniRule"/>
</dbReference>
<comment type="cofactor">
    <cofactor evidence="1 10 12">
        <name>pyridoxal 5'-phosphate</name>
        <dbReference type="ChEBI" id="CHEBI:597326"/>
    </cofactor>
</comment>
<evidence type="ECO:0000313" key="15">
    <source>
        <dbReference type="Proteomes" id="UP000425178"/>
    </source>
</evidence>
<organism evidence="14 15">
    <name type="scientific">Corynebacterium comes</name>
    <dbReference type="NCBI Taxonomy" id="2675218"/>
    <lineage>
        <taxon>Bacteria</taxon>
        <taxon>Bacillati</taxon>
        <taxon>Actinomycetota</taxon>
        <taxon>Actinomycetes</taxon>
        <taxon>Mycobacteriales</taxon>
        <taxon>Corynebacteriaceae</taxon>
        <taxon>Corynebacterium</taxon>
    </lineage>
</organism>
<dbReference type="InterPro" id="IPR001926">
    <property type="entry name" value="TrpB-like_PALP"/>
</dbReference>
<evidence type="ECO:0000256" key="2">
    <source>
        <dbReference type="ARBA" id="ARBA00004962"/>
    </source>
</evidence>
<evidence type="ECO:0000256" key="7">
    <source>
        <dbReference type="ARBA" id="ARBA00023192"/>
    </source>
</evidence>
<keyword evidence="4 12" id="KW-0028">Amino-acid biosynthesis</keyword>
<dbReference type="GO" id="GO:0004124">
    <property type="term" value="F:cysteine synthase activity"/>
    <property type="evidence" value="ECO:0007669"/>
    <property type="project" value="UniProtKB-UniRule"/>
</dbReference>
<comment type="pathway">
    <text evidence="2">Amino-acid biosynthesis; L-cysteine biosynthesis; L-cysteine from L-serine: step 2/2.</text>
</comment>
<dbReference type="InterPro" id="IPR005856">
    <property type="entry name" value="Cys_synth"/>
</dbReference>
<dbReference type="GO" id="GO:0005737">
    <property type="term" value="C:cytoplasm"/>
    <property type="evidence" value="ECO:0007669"/>
    <property type="project" value="UniProtKB-ARBA"/>
</dbReference>
<evidence type="ECO:0000256" key="1">
    <source>
        <dbReference type="ARBA" id="ARBA00001933"/>
    </source>
</evidence>
<feature type="binding site" evidence="10">
    <location>
        <position position="266"/>
    </location>
    <ligand>
        <name>pyridoxal 5'-phosphate</name>
        <dbReference type="ChEBI" id="CHEBI:597326"/>
    </ligand>
</feature>
<feature type="binding site" evidence="10">
    <location>
        <position position="74"/>
    </location>
    <ligand>
        <name>pyridoxal 5'-phosphate</name>
        <dbReference type="ChEBI" id="CHEBI:597326"/>
    </ligand>
</feature>
<evidence type="ECO:0000256" key="11">
    <source>
        <dbReference type="PIRSR" id="PIRSR605856-51"/>
    </source>
</evidence>
<dbReference type="SUPFAM" id="SSF53686">
    <property type="entry name" value="Tryptophan synthase beta subunit-like PLP-dependent enzymes"/>
    <property type="match status" value="1"/>
</dbReference>
<dbReference type="EC" id="2.5.1.47" evidence="12"/>
<name>A0A6B8VJA9_9CORY</name>
<evidence type="ECO:0000259" key="13">
    <source>
        <dbReference type="Pfam" id="PF00291"/>
    </source>
</evidence>
<dbReference type="InterPro" id="IPR036052">
    <property type="entry name" value="TrpB-like_PALP_sf"/>
</dbReference>
<keyword evidence="15" id="KW-1185">Reference proteome</keyword>
<dbReference type="Proteomes" id="UP000425178">
    <property type="component" value="Chromosome"/>
</dbReference>
<dbReference type="FunFam" id="3.40.50.1100:FF:000067">
    <property type="entry name" value="Cysteine synthase"/>
    <property type="match status" value="1"/>
</dbReference>
<dbReference type="InterPro" id="IPR050214">
    <property type="entry name" value="Cys_Synth/Cystath_Beta-Synth"/>
</dbReference>
<dbReference type="KEGG" id="ccoe:CETAM_11070"/>
<dbReference type="InterPro" id="IPR005859">
    <property type="entry name" value="CysK"/>
</dbReference>
<protein>
    <recommendedName>
        <fullName evidence="12">Cysteine synthase</fullName>
        <ecNumber evidence="12">2.5.1.47</ecNumber>
    </recommendedName>
</protein>
<keyword evidence="5 12" id="KW-0808">Transferase</keyword>
<feature type="domain" description="Tryptophan synthase beta chain-like PALP" evidence="13">
    <location>
        <begin position="8"/>
        <end position="294"/>
    </location>
</feature>
<dbReference type="AlphaFoldDB" id="A0A6B8VJA9"/>
<sequence length="310" mass="32464">MALYDNILDTIGNTPLVRLHGITEGLQAEVLVKVESFNPASSVKDRIGKAIVDAAEADGSLKPGGTIVEATSGNTGIALAMVGAARGYNVILTMPETMSNERRVMLRAYGAQIVLTPGAAGMQGAVDKANEIVAEQENAILASQFANPANLKIHRETTAEEIWNDTDGKVDIFVAGVGTGGTVSGVGQILKERKPEAQVYAVEPSASPLLSAGKAGPHKIQGIGANFIPEVLDRKVLDDVITVSNEDAIATSRELAVKDGILGGISAGGNVWAALELAKKPENAGKTIVTVVCDYGERYVSTILYEDIRD</sequence>
<dbReference type="InterPro" id="IPR001216">
    <property type="entry name" value="P-phosphate_BS"/>
</dbReference>
<dbReference type="NCBIfam" id="TIGR01136">
    <property type="entry name" value="cysKM"/>
    <property type="match status" value="1"/>
</dbReference>
<comment type="function">
    <text evidence="9">Catalyzes the conversion of O-acetylserine (OAS) to cysteine through the elimination of acetate and addition of hydrogen sulfide.</text>
</comment>
<accession>A0A6B8VJA9</accession>
<evidence type="ECO:0000256" key="9">
    <source>
        <dbReference type="ARBA" id="ARBA00053442"/>
    </source>
</evidence>
<evidence type="ECO:0000256" key="12">
    <source>
        <dbReference type="RuleBase" id="RU003985"/>
    </source>
</evidence>
<keyword evidence="7 12" id="KW-0198">Cysteine biosynthesis</keyword>
<keyword evidence="6 10" id="KW-0663">Pyridoxal phosphate</keyword>
<dbReference type="RefSeq" id="WP_156228892.1">
    <property type="nucleotide sequence ID" value="NZ_CP046453.1"/>
</dbReference>
<reference evidence="14 15" key="1">
    <citation type="journal article" date="2021" name="Int. J. Syst. Evol. Microbiol.">
        <title>Classification of three corynebacterial strains isolated from a small paddock in North Rhine-Westphalia: proposal of &lt;i&gt;Corynebacterium kalinowskii&lt;/i&gt; sp. nov., &lt;i&gt;Corynebacterium comes&lt;/i&gt; sp. nov. and &lt;i&gt;Corynebacterium occultum&lt;/i&gt; sp. nov.</title>
        <authorList>
            <person name="Schaffert L."/>
            <person name="Ruwe M."/>
            <person name="Milse J."/>
            <person name="Hanuschka K."/>
            <person name="Ortseifen V."/>
            <person name="Droste J."/>
            <person name="Brandt D."/>
            <person name="Schl L."/>
            <person name="Kutter Y."/>
            <person name="Vinke S."/>
            <person name="Vieh P."/>
            <person name="Jacob L."/>
            <person name="L N.C."/>
            <person name="Schulte-Berndt E."/>
            <person name="Hain C."/>
            <person name="Linder M."/>
            <person name="Schmidt P."/>
            <person name="Wollenschl L."/>
            <person name="Luttermann T."/>
            <person name="Thieme E."/>
            <person name="Hassa J."/>
            <person name="Haak M."/>
            <person name="Wittchen M."/>
            <person name="Mentz A."/>
            <person name="Persicke M."/>
            <person name="Busche T."/>
            <person name="R C."/>
        </authorList>
    </citation>
    <scope>NUCLEOTIDE SEQUENCE [LARGE SCALE GENOMIC DNA]</scope>
    <source>
        <strain evidence="14 15">2019</strain>
    </source>
</reference>
<evidence type="ECO:0000256" key="4">
    <source>
        <dbReference type="ARBA" id="ARBA00022605"/>
    </source>
</evidence>
<dbReference type="Gene3D" id="3.40.50.1100">
    <property type="match status" value="2"/>
</dbReference>
<comment type="similarity">
    <text evidence="3 12">Belongs to the cysteine synthase/cystathionine beta-synthase family.</text>
</comment>
<gene>
    <name evidence="14" type="primary">cysK1</name>
    <name evidence="14" type="ORF">CETAM_11070</name>
</gene>
<evidence type="ECO:0000256" key="3">
    <source>
        <dbReference type="ARBA" id="ARBA00007103"/>
    </source>
</evidence>
<comment type="catalytic activity">
    <reaction evidence="8 12">
        <text>O-acetyl-L-serine + hydrogen sulfide = L-cysteine + acetate</text>
        <dbReference type="Rhea" id="RHEA:14829"/>
        <dbReference type="ChEBI" id="CHEBI:29919"/>
        <dbReference type="ChEBI" id="CHEBI:30089"/>
        <dbReference type="ChEBI" id="CHEBI:35235"/>
        <dbReference type="ChEBI" id="CHEBI:58340"/>
        <dbReference type="EC" id="2.5.1.47"/>
    </reaction>
</comment>
<dbReference type="CDD" id="cd01561">
    <property type="entry name" value="CBS_like"/>
    <property type="match status" value="1"/>
</dbReference>
<dbReference type="NCBIfam" id="TIGR01139">
    <property type="entry name" value="cysK"/>
    <property type="match status" value="1"/>
</dbReference>
<dbReference type="EMBL" id="CP046453">
    <property type="protein sequence ID" value="QGU05452.1"/>
    <property type="molecule type" value="Genomic_DNA"/>
</dbReference>
<evidence type="ECO:0000313" key="14">
    <source>
        <dbReference type="EMBL" id="QGU05452.1"/>
    </source>
</evidence>
<dbReference type="Pfam" id="PF00291">
    <property type="entry name" value="PALP"/>
    <property type="match status" value="1"/>
</dbReference>
<evidence type="ECO:0000256" key="6">
    <source>
        <dbReference type="ARBA" id="ARBA00022898"/>
    </source>
</evidence>
<evidence type="ECO:0000256" key="5">
    <source>
        <dbReference type="ARBA" id="ARBA00022679"/>
    </source>
</evidence>
<dbReference type="PANTHER" id="PTHR10314">
    <property type="entry name" value="CYSTATHIONINE BETA-SYNTHASE"/>
    <property type="match status" value="1"/>
</dbReference>
<feature type="binding site" evidence="10">
    <location>
        <begin position="178"/>
        <end position="182"/>
    </location>
    <ligand>
        <name>pyridoxal 5'-phosphate</name>
        <dbReference type="ChEBI" id="CHEBI:597326"/>
    </ligand>
</feature>
<proteinExistence type="inferred from homology"/>
<feature type="modified residue" description="N6-(pyridoxal phosphate)lysine" evidence="11">
    <location>
        <position position="44"/>
    </location>
</feature>
<evidence type="ECO:0000256" key="10">
    <source>
        <dbReference type="PIRSR" id="PIRSR605856-50"/>
    </source>
</evidence>